<organism evidence="2 3">
    <name type="scientific">Treponema parvum</name>
    <dbReference type="NCBI Taxonomy" id="138851"/>
    <lineage>
        <taxon>Bacteria</taxon>
        <taxon>Pseudomonadati</taxon>
        <taxon>Spirochaetota</taxon>
        <taxon>Spirochaetia</taxon>
        <taxon>Spirochaetales</taxon>
        <taxon>Treponemataceae</taxon>
        <taxon>Treponema</taxon>
    </lineage>
</organism>
<protein>
    <submittedName>
        <fullName evidence="2">Uncharacterized protein</fullName>
    </submittedName>
</protein>
<accession>A0A975F0W9</accession>
<sequence length="117" mass="12741">MQNSVTSAGAQVVLAVIPIVGIVIGGIIIFFYLLWHHHEIKLQIRTGGYKPAKFDLKTFSLLVGLLLTGTGFVLTLFFLLMAGLGYALLGGVIPLMLGLCMLVFYKVNPDFRNTNAD</sequence>
<proteinExistence type="predicted"/>
<feature type="transmembrane region" description="Helical" evidence="1">
    <location>
        <begin position="86"/>
        <end position="105"/>
    </location>
</feature>
<dbReference type="RefSeq" id="WP_210117036.1">
    <property type="nucleotide sequence ID" value="NZ_CP054257.1"/>
</dbReference>
<feature type="transmembrane region" description="Helical" evidence="1">
    <location>
        <begin position="56"/>
        <end position="80"/>
    </location>
</feature>
<name>A0A975F0W9_9SPIR</name>
<evidence type="ECO:0000313" key="2">
    <source>
        <dbReference type="EMBL" id="QTQ12322.1"/>
    </source>
</evidence>
<evidence type="ECO:0000256" key="1">
    <source>
        <dbReference type="SAM" id="Phobius"/>
    </source>
</evidence>
<keyword evidence="1" id="KW-0812">Transmembrane</keyword>
<dbReference type="AlphaFoldDB" id="A0A975F0W9"/>
<reference evidence="2" key="1">
    <citation type="submission" date="2020-05" db="EMBL/GenBank/DDBJ databases">
        <authorList>
            <person name="Zeng H."/>
            <person name="Chan Y.K."/>
            <person name="Watt R.M."/>
        </authorList>
    </citation>
    <scope>NUCLEOTIDE SEQUENCE</scope>
    <source>
        <strain evidence="2">ATCC 700773</strain>
    </source>
</reference>
<evidence type="ECO:0000313" key="3">
    <source>
        <dbReference type="Proteomes" id="UP000671995"/>
    </source>
</evidence>
<reference evidence="2" key="2">
    <citation type="journal article" date="2021" name="Microbiol. Resour. Announc.">
        <title>Complete Genome Sequences of Three Human Oral Treponema parvum Isolates.</title>
        <authorList>
            <person name="Zeng H."/>
            <person name="Watt R.M."/>
        </authorList>
    </citation>
    <scope>NUCLEOTIDE SEQUENCE</scope>
    <source>
        <strain evidence="2">ATCC 700773</strain>
    </source>
</reference>
<dbReference type="EMBL" id="CP054257">
    <property type="protein sequence ID" value="QTQ12322.1"/>
    <property type="molecule type" value="Genomic_DNA"/>
</dbReference>
<feature type="transmembrane region" description="Helical" evidence="1">
    <location>
        <begin position="12"/>
        <end position="35"/>
    </location>
</feature>
<keyword evidence="1" id="KW-1133">Transmembrane helix</keyword>
<keyword evidence="1" id="KW-0472">Membrane</keyword>
<dbReference type="Proteomes" id="UP000671995">
    <property type="component" value="Chromosome"/>
</dbReference>
<gene>
    <name evidence="2" type="ORF">HRI96_09005</name>
</gene>